<dbReference type="EMBL" id="BOMG01000006">
    <property type="protein sequence ID" value="GID51864.1"/>
    <property type="molecule type" value="Genomic_DNA"/>
</dbReference>
<dbReference type="InterPro" id="IPR036291">
    <property type="entry name" value="NAD(P)-bd_dom_sf"/>
</dbReference>
<name>A0ABQ3X003_9ACTN</name>
<keyword evidence="1" id="KW-0560">Oxidoreductase</keyword>
<evidence type="ECO:0000313" key="5">
    <source>
        <dbReference type="Proteomes" id="UP000612282"/>
    </source>
</evidence>
<evidence type="ECO:0000256" key="2">
    <source>
        <dbReference type="ARBA" id="ARBA00023027"/>
    </source>
</evidence>
<comment type="caution">
    <text evidence="4">The sequence shown here is derived from an EMBL/GenBank/DDBJ whole genome shotgun (WGS) entry which is preliminary data.</text>
</comment>
<dbReference type="SUPFAM" id="SSF52283">
    <property type="entry name" value="Formate/glycerate dehydrogenase catalytic domain-like"/>
    <property type="match status" value="1"/>
</dbReference>
<feature type="domain" description="D-isomer specific 2-hydroxyacid dehydrogenase NAD-binding" evidence="3">
    <location>
        <begin position="103"/>
        <end position="286"/>
    </location>
</feature>
<gene>
    <name evidence="4" type="ORF">Aco03nite_002680</name>
</gene>
<dbReference type="CDD" id="cd12160">
    <property type="entry name" value="2-Hacid_dh_3"/>
    <property type="match status" value="1"/>
</dbReference>
<organism evidence="4 5">
    <name type="scientific">Actinoplanes couchii</name>
    <dbReference type="NCBI Taxonomy" id="403638"/>
    <lineage>
        <taxon>Bacteria</taxon>
        <taxon>Bacillati</taxon>
        <taxon>Actinomycetota</taxon>
        <taxon>Actinomycetes</taxon>
        <taxon>Micromonosporales</taxon>
        <taxon>Micromonosporaceae</taxon>
        <taxon>Actinoplanes</taxon>
    </lineage>
</organism>
<dbReference type="Proteomes" id="UP000612282">
    <property type="component" value="Unassembled WGS sequence"/>
</dbReference>
<evidence type="ECO:0000259" key="3">
    <source>
        <dbReference type="Pfam" id="PF02826"/>
    </source>
</evidence>
<evidence type="ECO:0000256" key="1">
    <source>
        <dbReference type="ARBA" id="ARBA00023002"/>
    </source>
</evidence>
<dbReference type="PANTHER" id="PTHR43333">
    <property type="entry name" value="2-HACID_DH_C DOMAIN-CONTAINING PROTEIN"/>
    <property type="match status" value="1"/>
</dbReference>
<dbReference type="SUPFAM" id="SSF51735">
    <property type="entry name" value="NAD(P)-binding Rossmann-fold domains"/>
    <property type="match status" value="1"/>
</dbReference>
<keyword evidence="5" id="KW-1185">Reference proteome</keyword>
<protein>
    <submittedName>
        <fullName evidence="4">Phosphoglycerate dehydrogenase</fullName>
    </submittedName>
</protein>
<accession>A0ABQ3X003</accession>
<reference evidence="4 5" key="1">
    <citation type="submission" date="2021-01" db="EMBL/GenBank/DDBJ databases">
        <title>Whole genome shotgun sequence of Actinoplanes couchii NBRC 106145.</title>
        <authorList>
            <person name="Komaki H."/>
            <person name="Tamura T."/>
        </authorList>
    </citation>
    <scope>NUCLEOTIDE SEQUENCE [LARGE SCALE GENOMIC DNA]</scope>
    <source>
        <strain evidence="4 5">NBRC 106145</strain>
    </source>
</reference>
<keyword evidence="2" id="KW-0520">NAD</keyword>
<proteinExistence type="predicted"/>
<dbReference type="PANTHER" id="PTHR43333:SF1">
    <property type="entry name" value="D-ISOMER SPECIFIC 2-HYDROXYACID DEHYDROGENASE NAD-BINDING DOMAIN-CONTAINING PROTEIN"/>
    <property type="match status" value="1"/>
</dbReference>
<dbReference type="InterPro" id="IPR006140">
    <property type="entry name" value="D-isomer_DH_NAD-bd"/>
</dbReference>
<dbReference type="Pfam" id="PF02826">
    <property type="entry name" value="2-Hacid_dh_C"/>
    <property type="match status" value="1"/>
</dbReference>
<sequence length="316" mass="32630">MVTMKVLLPDTIALEPELPAGVVTAVYDVQHAIPDEHTDAEVLVVWGNTSDNLRDAARRLTGVRWVQTLAAGPDVVLQAGFGEGVVVTAGLGLHDRTVAEHTLGLVLAAARRLNLLVRAQIGRRWAGELGGIQPVRPTGSFRTLADANVVIWGFGGIAARLAPLLAALGADVTGVARTGGTRHGFPVVTESDLPELLPATDVLINILPATAATAGIVDATVLGRLPAHAWLVNVGRGSTVDEAALLAAIRAGDLAGAALDVFETEPLPSSSPLWDEPGVIITPHAAGGRPEGASDLLTANLAAYVTGAPLRNVVDR</sequence>
<evidence type="ECO:0000313" key="4">
    <source>
        <dbReference type="EMBL" id="GID51864.1"/>
    </source>
</evidence>
<dbReference type="Gene3D" id="3.40.50.720">
    <property type="entry name" value="NAD(P)-binding Rossmann-like Domain"/>
    <property type="match status" value="2"/>
</dbReference>